<gene>
    <name evidence="2" type="ORF">SAMN05192529_11821</name>
</gene>
<evidence type="ECO:0000313" key="2">
    <source>
        <dbReference type="EMBL" id="SEA42625.1"/>
    </source>
</evidence>
<feature type="domain" description="HipA N-terminal subdomain 1" evidence="1">
    <location>
        <begin position="5"/>
        <end position="103"/>
    </location>
</feature>
<evidence type="ECO:0000313" key="3">
    <source>
        <dbReference type="Proteomes" id="UP000199041"/>
    </source>
</evidence>
<dbReference type="Proteomes" id="UP000199041">
    <property type="component" value="Unassembled WGS sequence"/>
</dbReference>
<accession>A0A1H4B341</accession>
<dbReference type="AlphaFoldDB" id="A0A1H4B341"/>
<dbReference type="EMBL" id="FNQY01000018">
    <property type="protein sequence ID" value="SEA42625.1"/>
    <property type="molecule type" value="Genomic_DNA"/>
</dbReference>
<dbReference type="OrthoDB" id="196808at2"/>
<reference evidence="2 3" key="1">
    <citation type="submission" date="2016-10" db="EMBL/GenBank/DDBJ databases">
        <authorList>
            <person name="de Groot N.N."/>
        </authorList>
    </citation>
    <scope>NUCLEOTIDE SEQUENCE [LARGE SCALE GENOMIC DNA]</scope>
    <source>
        <strain evidence="2 3">Vu-144</strain>
    </source>
</reference>
<name>A0A1H4B341_9BACT</name>
<dbReference type="Pfam" id="PF13657">
    <property type="entry name" value="Couple_hipA"/>
    <property type="match status" value="1"/>
</dbReference>
<proteinExistence type="predicted"/>
<protein>
    <submittedName>
        <fullName evidence="2">Serine/threonine-protein kinase HipA</fullName>
    </submittedName>
</protein>
<keyword evidence="3" id="KW-1185">Reference proteome</keyword>
<keyword evidence="2" id="KW-0808">Transferase</keyword>
<dbReference type="STRING" id="551991.SAMN05192529_11821"/>
<evidence type="ECO:0000259" key="1">
    <source>
        <dbReference type="Pfam" id="PF13657"/>
    </source>
</evidence>
<dbReference type="GO" id="GO:0016301">
    <property type="term" value="F:kinase activity"/>
    <property type="evidence" value="ECO:0007669"/>
    <property type="project" value="UniProtKB-KW"/>
</dbReference>
<organism evidence="2 3">
    <name type="scientific">Arachidicoccus rhizosphaerae</name>
    <dbReference type="NCBI Taxonomy" id="551991"/>
    <lineage>
        <taxon>Bacteria</taxon>
        <taxon>Pseudomonadati</taxon>
        <taxon>Bacteroidota</taxon>
        <taxon>Chitinophagia</taxon>
        <taxon>Chitinophagales</taxon>
        <taxon>Chitinophagaceae</taxon>
        <taxon>Arachidicoccus</taxon>
    </lineage>
</organism>
<dbReference type="NCBIfam" id="TIGR03071">
    <property type="entry name" value="couple_hipA"/>
    <property type="match status" value="1"/>
</dbReference>
<dbReference type="InterPro" id="IPR017508">
    <property type="entry name" value="HipA_N1"/>
</dbReference>
<sequence length="109" mass="12412">MRSAKILFKNKHAGILTQHDDGTFTFQYDTSWLEDAGKPPISLGLPKQQEPYHSDFLFPFFYNMLPEGSNKQVICQLNQIDTDDYFGLLMVTAKNDAIGAVRVQKINDI</sequence>
<keyword evidence="2" id="KW-0418">Kinase</keyword>
<dbReference type="RefSeq" id="WP_091399734.1">
    <property type="nucleotide sequence ID" value="NZ_FNQY01000018.1"/>
</dbReference>